<name>A0A0M3JN19_ANISI</name>
<dbReference type="WBParaSite" id="ASIM_0000905901-mRNA-1">
    <property type="protein sequence ID" value="ASIM_0000905901-mRNA-1"/>
    <property type="gene ID" value="ASIM_0000905901"/>
</dbReference>
<feature type="compositionally biased region" description="Pro residues" evidence="1">
    <location>
        <begin position="12"/>
        <end position="27"/>
    </location>
</feature>
<dbReference type="Proteomes" id="UP000267096">
    <property type="component" value="Unassembled WGS sequence"/>
</dbReference>
<reference evidence="4" key="1">
    <citation type="submission" date="2017-02" db="UniProtKB">
        <authorList>
            <consortium name="WormBaseParasite"/>
        </authorList>
    </citation>
    <scope>IDENTIFICATION</scope>
</reference>
<evidence type="ECO:0000256" key="1">
    <source>
        <dbReference type="SAM" id="MobiDB-lite"/>
    </source>
</evidence>
<proteinExistence type="predicted"/>
<gene>
    <name evidence="2" type="ORF">ASIM_LOCUS8796</name>
</gene>
<feature type="compositionally biased region" description="Basic and acidic residues" evidence="1">
    <location>
        <begin position="1"/>
        <end position="10"/>
    </location>
</feature>
<protein>
    <submittedName>
        <fullName evidence="2 4">Uncharacterized protein</fullName>
    </submittedName>
</protein>
<sequence>MAEEVSEKPKVGTPPPPYTPQRPPPPYALQNAAILESKEARCARAAPTPFTPFSTV</sequence>
<evidence type="ECO:0000313" key="2">
    <source>
        <dbReference type="EMBL" id="VDK34435.1"/>
    </source>
</evidence>
<dbReference type="EMBL" id="UYRR01024913">
    <property type="protein sequence ID" value="VDK34435.1"/>
    <property type="molecule type" value="Genomic_DNA"/>
</dbReference>
<reference evidence="2 3" key="2">
    <citation type="submission" date="2018-11" db="EMBL/GenBank/DDBJ databases">
        <authorList>
            <consortium name="Pathogen Informatics"/>
        </authorList>
    </citation>
    <scope>NUCLEOTIDE SEQUENCE [LARGE SCALE GENOMIC DNA]</scope>
</reference>
<dbReference type="AlphaFoldDB" id="A0A0M3JN19"/>
<keyword evidence="3" id="KW-1185">Reference proteome</keyword>
<evidence type="ECO:0000313" key="3">
    <source>
        <dbReference type="Proteomes" id="UP000267096"/>
    </source>
</evidence>
<accession>A0A0M3JN19</accession>
<evidence type="ECO:0000313" key="4">
    <source>
        <dbReference type="WBParaSite" id="ASIM_0000905901-mRNA-1"/>
    </source>
</evidence>
<feature type="region of interest" description="Disordered" evidence="1">
    <location>
        <begin position="1"/>
        <end position="28"/>
    </location>
</feature>
<organism evidence="4">
    <name type="scientific">Anisakis simplex</name>
    <name type="common">Herring worm</name>
    <dbReference type="NCBI Taxonomy" id="6269"/>
    <lineage>
        <taxon>Eukaryota</taxon>
        <taxon>Metazoa</taxon>
        <taxon>Ecdysozoa</taxon>
        <taxon>Nematoda</taxon>
        <taxon>Chromadorea</taxon>
        <taxon>Rhabditida</taxon>
        <taxon>Spirurina</taxon>
        <taxon>Ascaridomorpha</taxon>
        <taxon>Ascaridoidea</taxon>
        <taxon>Anisakidae</taxon>
        <taxon>Anisakis</taxon>
        <taxon>Anisakis simplex complex</taxon>
    </lineage>
</organism>